<evidence type="ECO:0000256" key="6">
    <source>
        <dbReference type="ARBA" id="ARBA00022723"/>
    </source>
</evidence>
<keyword evidence="8" id="KW-0492">Microsome</keyword>
<comment type="subcellular location">
    <subcellularLocation>
        <location evidence="3">Endoplasmic reticulum membrane</location>
        <topology evidence="3">Peripheral membrane protein</topology>
    </subcellularLocation>
    <subcellularLocation>
        <location evidence="2">Microsome membrane</location>
        <topology evidence="2">Peripheral membrane protein</topology>
    </subcellularLocation>
</comment>
<dbReference type="AlphaFoldDB" id="A0A7R9KNS6"/>
<dbReference type="Pfam" id="PF00067">
    <property type="entry name" value="p450"/>
    <property type="match status" value="1"/>
</dbReference>
<dbReference type="GO" id="GO:0005789">
    <property type="term" value="C:endoplasmic reticulum membrane"/>
    <property type="evidence" value="ECO:0007669"/>
    <property type="project" value="UniProtKB-SubCell"/>
</dbReference>
<dbReference type="Proteomes" id="UP000759131">
    <property type="component" value="Unassembled WGS sequence"/>
</dbReference>
<dbReference type="EMBL" id="CAJPIZ010003923">
    <property type="protein sequence ID" value="CAG2106972.1"/>
    <property type="molecule type" value="Genomic_DNA"/>
</dbReference>
<organism evidence="15">
    <name type="scientific">Medioppia subpectinata</name>
    <dbReference type="NCBI Taxonomy" id="1979941"/>
    <lineage>
        <taxon>Eukaryota</taxon>
        <taxon>Metazoa</taxon>
        <taxon>Ecdysozoa</taxon>
        <taxon>Arthropoda</taxon>
        <taxon>Chelicerata</taxon>
        <taxon>Arachnida</taxon>
        <taxon>Acari</taxon>
        <taxon>Acariformes</taxon>
        <taxon>Sarcoptiformes</taxon>
        <taxon>Oribatida</taxon>
        <taxon>Brachypylina</taxon>
        <taxon>Oppioidea</taxon>
        <taxon>Oppiidae</taxon>
        <taxon>Medioppia</taxon>
    </lineage>
</organism>
<evidence type="ECO:0000256" key="8">
    <source>
        <dbReference type="ARBA" id="ARBA00022848"/>
    </source>
</evidence>
<evidence type="ECO:0000256" key="10">
    <source>
        <dbReference type="ARBA" id="ARBA00023004"/>
    </source>
</evidence>
<dbReference type="InterPro" id="IPR017972">
    <property type="entry name" value="Cyt_P450_CS"/>
</dbReference>
<dbReference type="InterPro" id="IPR002401">
    <property type="entry name" value="Cyt_P450_E_grp-I"/>
</dbReference>
<accession>A0A7R9KNS6</accession>
<evidence type="ECO:0000256" key="14">
    <source>
        <dbReference type="RuleBase" id="RU000461"/>
    </source>
</evidence>
<feature type="binding site" description="axial binding residue" evidence="13">
    <location>
        <position position="448"/>
    </location>
    <ligand>
        <name>heme</name>
        <dbReference type="ChEBI" id="CHEBI:30413"/>
    </ligand>
    <ligandPart>
        <name>Fe</name>
        <dbReference type="ChEBI" id="CHEBI:18248"/>
    </ligandPart>
</feature>
<dbReference type="PRINTS" id="PR00463">
    <property type="entry name" value="EP450I"/>
</dbReference>
<name>A0A7R9KNS6_9ACAR</name>
<dbReference type="PROSITE" id="PS00086">
    <property type="entry name" value="CYTOCHROME_P450"/>
    <property type="match status" value="1"/>
</dbReference>
<sequence>MKAFNYWSDRNILGPKPIPIFGNFLSFFFKALPHLELEWYHRYGQLYGTFGGNKPELIVSEPALIKQVLVKDFHSMRNRRDIGTRHKVFTTVMFLAKNDDWKRIRAIASTAFTASKIKQTVSLIHECCDDFMAHLDKMAANETHIDLKQKTSAYTMDVIARCAFAFKTNTYDDPNHRFTTTATNIFMMAYWKIIAMVLLPTRITNIQAIRWLINKSKDLDFIITFARNMIQNRRNGTERYGDFLQLFLDVERTDDQTSAPETIDGNEAHHLAEGKDERQAHTRALANVSERKLTEDEIVGQCFQFFTAGFETTANTLAYCMYELALNPALQVRLRDETRAVIDGQSGEVDCDRLSRLPFIDALISETLRKYPPLLRLDREVTQPVQLGDTGFTVEKGVLIQIPLYSIHHNQDYYPQPFTFNPDRFMPENKHLLIPYTYLPFGAGPRNCIGMRFGLLELKLVLTKMCQRFQINRLPATDVPVRFLKGRHVLLCEPIIVSVTRLTLLEYNCQFP</sequence>
<dbReference type="PANTHER" id="PTHR24292">
    <property type="entry name" value="CYTOCHROME P450"/>
    <property type="match status" value="1"/>
</dbReference>
<dbReference type="InterPro" id="IPR050476">
    <property type="entry name" value="Insect_CytP450_Detox"/>
</dbReference>
<dbReference type="FunFam" id="1.10.630.10:FF:000042">
    <property type="entry name" value="Cytochrome P450"/>
    <property type="match status" value="1"/>
</dbReference>
<dbReference type="GO" id="GO:0016705">
    <property type="term" value="F:oxidoreductase activity, acting on paired donors, with incorporation or reduction of molecular oxygen"/>
    <property type="evidence" value="ECO:0007669"/>
    <property type="project" value="InterPro"/>
</dbReference>
<dbReference type="SUPFAM" id="SSF48264">
    <property type="entry name" value="Cytochrome P450"/>
    <property type="match status" value="1"/>
</dbReference>
<dbReference type="GO" id="GO:0005506">
    <property type="term" value="F:iron ion binding"/>
    <property type="evidence" value="ECO:0007669"/>
    <property type="project" value="InterPro"/>
</dbReference>
<evidence type="ECO:0000313" key="16">
    <source>
        <dbReference type="Proteomes" id="UP000759131"/>
    </source>
</evidence>
<comment type="similarity">
    <text evidence="4 14">Belongs to the cytochrome P450 family.</text>
</comment>
<evidence type="ECO:0000256" key="11">
    <source>
        <dbReference type="ARBA" id="ARBA00023033"/>
    </source>
</evidence>
<keyword evidence="6 13" id="KW-0479">Metal-binding</keyword>
<evidence type="ECO:0000256" key="12">
    <source>
        <dbReference type="ARBA" id="ARBA00023136"/>
    </source>
</evidence>
<evidence type="ECO:0000256" key="3">
    <source>
        <dbReference type="ARBA" id="ARBA00004406"/>
    </source>
</evidence>
<evidence type="ECO:0008006" key="17">
    <source>
        <dbReference type="Google" id="ProtNLM"/>
    </source>
</evidence>
<keyword evidence="11 14" id="KW-0503">Monooxygenase</keyword>
<gene>
    <name evidence="15" type="ORF">OSB1V03_LOCUS6975</name>
</gene>
<dbReference type="GO" id="GO:0004497">
    <property type="term" value="F:monooxygenase activity"/>
    <property type="evidence" value="ECO:0007669"/>
    <property type="project" value="UniProtKB-KW"/>
</dbReference>
<evidence type="ECO:0000256" key="9">
    <source>
        <dbReference type="ARBA" id="ARBA00023002"/>
    </source>
</evidence>
<evidence type="ECO:0000256" key="7">
    <source>
        <dbReference type="ARBA" id="ARBA00022824"/>
    </source>
</evidence>
<evidence type="ECO:0000256" key="5">
    <source>
        <dbReference type="ARBA" id="ARBA00022617"/>
    </source>
</evidence>
<dbReference type="InterPro" id="IPR036396">
    <property type="entry name" value="Cyt_P450_sf"/>
</dbReference>
<keyword evidence="10 13" id="KW-0408">Iron</keyword>
<comment type="cofactor">
    <cofactor evidence="1 13">
        <name>heme</name>
        <dbReference type="ChEBI" id="CHEBI:30413"/>
    </cofactor>
</comment>
<proteinExistence type="inferred from homology"/>
<evidence type="ECO:0000256" key="13">
    <source>
        <dbReference type="PIRSR" id="PIRSR602401-1"/>
    </source>
</evidence>
<evidence type="ECO:0000313" key="15">
    <source>
        <dbReference type="EMBL" id="CAD7626542.1"/>
    </source>
</evidence>
<dbReference type="OrthoDB" id="6428965at2759"/>
<dbReference type="GO" id="GO:0020037">
    <property type="term" value="F:heme binding"/>
    <property type="evidence" value="ECO:0007669"/>
    <property type="project" value="InterPro"/>
</dbReference>
<reference evidence="15" key="1">
    <citation type="submission" date="2020-11" db="EMBL/GenBank/DDBJ databases">
        <authorList>
            <person name="Tran Van P."/>
        </authorList>
    </citation>
    <scope>NUCLEOTIDE SEQUENCE</scope>
</reference>
<keyword evidence="5 13" id="KW-0349">Heme</keyword>
<dbReference type="CDD" id="cd11055">
    <property type="entry name" value="CYP3A-like"/>
    <property type="match status" value="1"/>
</dbReference>
<keyword evidence="16" id="KW-1185">Reference proteome</keyword>
<dbReference type="EMBL" id="OC858498">
    <property type="protein sequence ID" value="CAD7626542.1"/>
    <property type="molecule type" value="Genomic_DNA"/>
</dbReference>
<dbReference type="PANTHER" id="PTHR24292:SF54">
    <property type="entry name" value="CYP9F3-RELATED"/>
    <property type="match status" value="1"/>
</dbReference>
<dbReference type="InterPro" id="IPR001128">
    <property type="entry name" value="Cyt_P450"/>
</dbReference>
<dbReference type="PRINTS" id="PR00385">
    <property type="entry name" value="P450"/>
</dbReference>
<evidence type="ECO:0000256" key="2">
    <source>
        <dbReference type="ARBA" id="ARBA00004174"/>
    </source>
</evidence>
<keyword evidence="7" id="KW-0256">Endoplasmic reticulum</keyword>
<evidence type="ECO:0000256" key="1">
    <source>
        <dbReference type="ARBA" id="ARBA00001971"/>
    </source>
</evidence>
<keyword evidence="12" id="KW-0472">Membrane</keyword>
<keyword evidence="9 14" id="KW-0560">Oxidoreductase</keyword>
<dbReference type="Gene3D" id="1.10.630.10">
    <property type="entry name" value="Cytochrome P450"/>
    <property type="match status" value="1"/>
</dbReference>
<protein>
    <recommendedName>
        <fullName evidence="17">Cytochrome P450</fullName>
    </recommendedName>
</protein>
<evidence type="ECO:0000256" key="4">
    <source>
        <dbReference type="ARBA" id="ARBA00010617"/>
    </source>
</evidence>
<feature type="non-terminal residue" evidence="15">
    <location>
        <position position="512"/>
    </location>
</feature>